<dbReference type="PROSITE" id="PS50005">
    <property type="entry name" value="TPR"/>
    <property type="match status" value="1"/>
</dbReference>
<feature type="transmembrane region" description="Helical" evidence="3">
    <location>
        <begin position="327"/>
        <end position="360"/>
    </location>
</feature>
<dbReference type="Proteomes" id="UP000177979">
    <property type="component" value="Unassembled WGS sequence"/>
</dbReference>
<gene>
    <name evidence="4" type="ORF">A2703_00740</name>
</gene>
<feature type="transmembrane region" description="Helical" evidence="3">
    <location>
        <begin position="95"/>
        <end position="115"/>
    </location>
</feature>
<evidence type="ECO:0000256" key="3">
    <source>
        <dbReference type="SAM" id="Phobius"/>
    </source>
</evidence>
<evidence type="ECO:0000256" key="1">
    <source>
        <dbReference type="PROSITE-ProRule" id="PRU00339"/>
    </source>
</evidence>
<dbReference type="PANTHER" id="PTHR12558:SF13">
    <property type="entry name" value="CELL DIVISION CYCLE PROTEIN 27 HOMOLOG"/>
    <property type="match status" value="1"/>
</dbReference>
<keyword evidence="1" id="KW-0802">TPR repeat</keyword>
<dbReference type="AlphaFoldDB" id="A0A1F5EVX7"/>
<accession>A0A1F5EVX7</accession>
<dbReference type="EMBL" id="MFAG01000029">
    <property type="protein sequence ID" value="OGD71537.1"/>
    <property type="molecule type" value="Genomic_DNA"/>
</dbReference>
<dbReference type="InterPro" id="IPR019734">
    <property type="entry name" value="TPR_rpt"/>
</dbReference>
<feature type="transmembrane region" description="Helical" evidence="3">
    <location>
        <begin position="168"/>
        <end position="188"/>
    </location>
</feature>
<evidence type="ECO:0000313" key="5">
    <source>
        <dbReference type="Proteomes" id="UP000177979"/>
    </source>
</evidence>
<reference evidence="4 5" key="1">
    <citation type="journal article" date="2016" name="Nat. Commun.">
        <title>Thousands of microbial genomes shed light on interconnected biogeochemical processes in an aquifer system.</title>
        <authorList>
            <person name="Anantharaman K."/>
            <person name="Brown C.T."/>
            <person name="Hug L.A."/>
            <person name="Sharon I."/>
            <person name="Castelle C.J."/>
            <person name="Probst A.J."/>
            <person name="Thomas B.C."/>
            <person name="Singh A."/>
            <person name="Wilkins M.J."/>
            <person name="Karaoz U."/>
            <person name="Brodie E.L."/>
            <person name="Williams K.H."/>
            <person name="Hubbard S.S."/>
            <person name="Banfield J.F."/>
        </authorList>
    </citation>
    <scope>NUCLEOTIDE SEQUENCE [LARGE SCALE GENOMIC DNA]</scope>
</reference>
<feature type="transmembrane region" description="Helical" evidence="3">
    <location>
        <begin position="401"/>
        <end position="420"/>
    </location>
</feature>
<dbReference type="Pfam" id="PF13181">
    <property type="entry name" value="TPR_8"/>
    <property type="match status" value="1"/>
</dbReference>
<name>A0A1F5EVX7_9BACT</name>
<comment type="caution">
    <text evidence="4">The sequence shown here is derived from an EMBL/GenBank/DDBJ whole genome shotgun (WGS) entry which is preliminary data.</text>
</comment>
<dbReference type="InterPro" id="IPR011990">
    <property type="entry name" value="TPR-like_helical_dom_sf"/>
</dbReference>
<feature type="transmembrane region" description="Helical" evidence="3">
    <location>
        <begin position="127"/>
        <end position="148"/>
    </location>
</feature>
<keyword evidence="3" id="KW-1133">Transmembrane helix</keyword>
<dbReference type="SMART" id="SM00028">
    <property type="entry name" value="TPR"/>
    <property type="match status" value="3"/>
</dbReference>
<evidence type="ECO:0000256" key="2">
    <source>
        <dbReference type="SAM" id="MobiDB-lite"/>
    </source>
</evidence>
<evidence type="ECO:0000313" key="4">
    <source>
        <dbReference type="EMBL" id="OGD71537.1"/>
    </source>
</evidence>
<feature type="transmembrane region" description="Helical" evidence="3">
    <location>
        <begin position="200"/>
        <end position="220"/>
    </location>
</feature>
<feature type="transmembrane region" description="Helical" evidence="3">
    <location>
        <begin position="12"/>
        <end position="29"/>
    </location>
</feature>
<dbReference type="Gene3D" id="1.25.40.10">
    <property type="entry name" value="Tetratricopeptide repeat domain"/>
    <property type="match status" value="2"/>
</dbReference>
<feature type="transmembrane region" description="Helical" evidence="3">
    <location>
        <begin position="287"/>
        <end position="307"/>
    </location>
</feature>
<feature type="repeat" description="TPR" evidence="1">
    <location>
        <begin position="552"/>
        <end position="585"/>
    </location>
</feature>
<dbReference type="PANTHER" id="PTHR12558">
    <property type="entry name" value="CELL DIVISION CYCLE 16,23,27"/>
    <property type="match status" value="1"/>
</dbReference>
<sequence length="676" mass="73602">MRQTLDRLSTSLLRYLLPATALLLPIFFLPITTDFFLTNKNLLLLIVGSLSLLAWSVRNITRRRILVSATPATLSLLFLAIVYVLSALLQSGNSYMSLMGRTALVVALTALYTGVTSSQKNQVVINLTFGALILSAVLASFFSLYSYLGLSASLDAPAWLTNKAFNPTGGPVPFLTFIFPLLPVTLYLAFKSNRWQLKAVLLLSTALLAGASLSQISLILPGSGNTIFVLPFTAGWSIALDIFKNWRTAALGVGPENFLAAFTRLKPAYLNLTPLWDSRFSSSSNELFSVLTTTGVLGAALWLSLFLKTGNLALKQITGKKSTTNVIASFLLLLGFFIANLIVPANPVLLGLSVVGLALVNLSLKLDTNEVKDVAISLAATSGVGGAYDQLSESKSSQNALLPWFSALVFVLLLAFFWYFEGRAYIANLATFKALSSLKTNATESYNQQILAYNLEPNNPYYRLNFSQTSLALANSIATKKDITDQDKSNVTALVQQAIREAKKASELDPDNVLTWENLGSTYRQLINFAQGAQDWAVASYGQAMVIDPNNARLRLELGGIFFTVKDYDSAQKLYEQAVNLKPNWANAHYNLSVLFKTKKEYAKALAEIRVVVQLLDPNGKDYQQAQNELKELEKLAPAATQTDNKQGGELTTPTPPPSSNTKVALPTDSAPSLPK</sequence>
<feature type="transmembrane region" description="Helical" evidence="3">
    <location>
        <begin position="65"/>
        <end position="89"/>
    </location>
</feature>
<dbReference type="STRING" id="1817722.A2703_00740"/>
<organism evidence="4 5">
    <name type="scientific">Candidatus Collierbacteria bacterium RIFCSPHIGHO2_01_FULL_50_25</name>
    <dbReference type="NCBI Taxonomy" id="1817722"/>
    <lineage>
        <taxon>Bacteria</taxon>
        <taxon>Candidatus Collieribacteriota</taxon>
    </lineage>
</organism>
<keyword evidence="3" id="KW-0812">Transmembrane</keyword>
<feature type="region of interest" description="Disordered" evidence="2">
    <location>
        <begin position="634"/>
        <end position="676"/>
    </location>
</feature>
<dbReference type="PROSITE" id="PS50293">
    <property type="entry name" value="TPR_REGION"/>
    <property type="match status" value="1"/>
</dbReference>
<dbReference type="SUPFAM" id="SSF48452">
    <property type="entry name" value="TPR-like"/>
    <property type="match status" value="1"/>
</dbReference>
<protein>
    <submittedName>
        <fullName evidence="4">Uncharacterized protein</fullName>
    </submittedName>
</protein>
<feature type="transmembrane region" description="Helical" evidence="3">
    <location>
        <begin position="41"/>
        <end position="58"/>
    </location>
</feature>
<keyword evidence="3" id="KW-0472">Membrane</keyword>
<proteinExistence type="predicted"/>